<evidence type="ECO:0000256" key="3">
    <source>
        <dbReference type="ARBA" id="ARBA00022452"/>
    </source>
</evidence>
<comment type="similarity">
    <text evidence="10 11">Belongs to the TonB-dependent receptor family.</text>
</comment>
<keyword evidence="7 10" id="KW-0472">Membrane</keyword>
<keyword evidence="3 10" id="KW-1134">Transmembrane beta strand</keyword>
<dbReference type="PANTHER" id="PTHR30069">
    <property type="entry name" value="TONB-DEPENDENT OUTER MEMBRANE RECEPTOR"/>
    <property type="match status" value="1"/>
</dbReference>
<dbReference type="GO" id="GO:0009279">
    <property type="term" value="C:cell outer membrane"/>
    <property type="evidence" value="ECO:0007669"/>
    <property type="project" value="UniProtKB-SubCell"/>
</dbReference>
<feature type="domain" description="TonB-dependent receptor-like beta-barrel" evidence="13">
    <location>
        <begin position="227"/>
        <end position="638"/>
    </location>
</feature>
<keyword evidence="6 11" id="KW-0798">TonB box</keyword>
<dbReference type="GO" id="GO:0015344">
    <property type="term" value="F:siderophore uptake transmembrane transporter activity"/>
    <property type="evidence" value="ECO:0007669"/>
    <property type="project" value="TreeGrafter"/>
</dbReference>
<sequence>MSARLFRPLVWMCLLAMLPAMPGFAADSEVFSLGEVIVTGEQQVVNLATTVTEVTAEDIKQRGAQTVAEALELLPGVNVAVGGKGQSYVSVRGFEQSDLKVLIDGVPLYEQYYRELDLSQLPVDAVAKITVTKGASSVLYGANTFGGVINIVTKTAGAKPTAEVIASWGNYATQNYIFNTGATLGKFSYWLTTSFRQSDGYRLSNDFDSDPMFIGEHTVDGNPFVEDGGKRDGSEYMKRTINAKLGWQPDQDTSLYLTFDYHNNPKGVPNRSWRFNEWEQWHVSLVGEKQFTDWLRVKARGYYVDHKDSLVEEDLTFTADHKHFWLASTYDNYTVGGDLQTFMDFGPLSFLKVGLSFVRDDCEQSEIPKSGGPWEDVGEYSADTYTFGIEDEIKPNDWLALTLGASYDYFDPREANDQPVPGSAHAFNPQIGAVVTLSENTTLHGSMAKKISFPHLKQLFSDVSGGNPNLDPQETQSYEIGVTHIFNDRVSGSVAFFYNDIKDLIDKVGPKGASYYTNIGQAHTQGIEATLGADVTDNFWMGFNYTYLETEQRTDDEWNGRELEGRPRHRANLDLRYRFGFGLTASTQASYTQRQYFEDNDDNWKQGPDFFLLNARLEQNLGRKWDVDGKVFVEVSNITDKFYHEEGFLTPGRTFLAGLSLTY</sequence>
<feature type="signal peptide" evidence="12">
    <location>
        <begin position="1"/>
        <end position="25"/>
    </location>
</feature>
<dbReference type="PANTHER" id="PTHR30069:SF29">
    <property type="entry name" value="HEMOGLOBIN AND HEMOGLOBIN-HAPTOGLOBIN-BINDING PROTEIN 1-RELATED"/>
    <property type="match status" value="1"/>
</dbReference>
<dbReference type="GO" id="GO:0044718">
    <property type="term" value="P:siderophore transmembrane transport"/>
    <property type="evidence" value="ECO:0007669"/>
    <property type="project" value="TreeGrafter"/>
</dbReference>
<keyword evidence="9 10" id="KW-0998">Cell outer membrane</keyword>
<name>A0A1L3GPY5_9BACT</name>
<dbReference type="Proteomes" id="UP000182517">
    <property type="component" value="Chromosome"/>
</dbReference>
<evidence type="ECO:0000256" key="5">
    <source>
        <dbReference type="ARBA" id="ARBA00022729"/>
    </source>
</evidence>
<evidence type="ECO:0000256" key="11">
    <source>
        <dbReference type="RuleBase" id="RU003357"/>
    </source>
</evidence>
<proteinExistence type="inferred from homology"/>
<dbReference type="STRING" id="1842532.A7E78_09245"/>
<keyword evidence="8 15" id="KW-0675">Receptor</keyword>
<evidence type="ECO:0000256" key="7">
    <source>
        <dbReference type="ARBA" id="ARBA00023136"/>
    </source>
</evidence>
<dbReference type="InterPro" id="IPR036942">
    <property type="entry name" value="Beta-barrel_TonB_sf"/>
</dbReference>
<dbReference type="InterPro" id="IPR012910">
    <property type="entry name" value="Plug_dom"/>
</dbReference>
<evidence type="ECO:0000256" key="6">
    <source>
        <dbReference type="ARBA" id="ARBA00023077"/>
    </source>
</evidence>
<dbReference type="RefSeq" id="WP_072283967.1">
    <property type="nucleotide sequence ID" value="NZ_CP015519.1"/>
</dbReference>
<evidence type="ECO:0000259" key="13">
    <source>
        <dbReference type="Pfam" id="PF00593"/>
    </source>
</evidence>
<accession>A0A1L3GPY5</accession>
<keyword evidence="2 10" id="KW-0813">Transport</keyword>
<dbReference type="CDD" id="cd01347">
    <property type="entry name" value="ligand_gated_channel"/>
    <property type="match status" value="1"/>
</dbReference>
<evidence type="ECO:0000313" key="15">
    <source>
        <dbReference type="EMBL" id="APG28006.1"/>
    </source>
</evidence>
<protein>
    <submittedName>
        <fullName evidence="15">TonB-dependent receptor</fullName>
    </submittedName>
</protein>
<reference evidence="15 16" key="1">
    <citation type="journal article" date="2017" name="Genome Announc.">
        <title>Complete Genome Sequences of Two Acetylene-Fermenting Pelobacter acetylenicus Strains.</title>
        <authorList>
            <person name="Sutton J.M."/>
            <person name="Baesman S.M."/>
            <person name="Fierst J.L."/>
            <person name="Poret-Peterson A.T."/>
            <person name="Oremland R.S."/>
            <person name="Dunlap D.S."/>
            <person name="Akob D.M."/>
        </authorList>
    </citation>
    <scope>NUCLEOTIDE SEQUENCE [LARGE SCALE GENOMIC DNA]</scope>
    <source>
        <strain evidence="15 16">SFB93</strain>
    </source>
</reference>
<dbReference type="AlphaFoldDB" id="A0A1L3GPY5"/>
<organism evidence="15 16">
    <name type="scientific">Syntrophotalea acetylenivorans</name>
    <dbReference type="NCBI Taxonomy" id="1842532"/>
    <lineage>
        <taxon>Bacteria</taxon>
        <taxon>Pseudomonadati</taxon>
        <taxon>Thermodesulfobacteriota</taxon>
        <taxon>Desulfuromonadia</taxon>
        <taxon>Desulfuromonadales</taxon>
        <taxon>Syntrophotaleaceae</taxon>
        <taxon>Syntrophotalea</taxon>
    </lineage>
</organism>
<dbReference type="KEGG" id="pef:A7E78_09245"/>
<dbReference type="Pfam" id="PF00593">
    <property type="entry name" value="TonB_dep_Rec_b-barrel"/>
    <property type="match status" value="1"/>
</dbReference>
<keyword evidence="4 10" id="KW-0812">Transmembrane</keyword>
<dbReference type="EMBL" id="CP015519">
    <property type="protein sequence ID" value="APG28006.1"/>
    <property type="molecule type" value="Genomic_DNA"/>
</dbReference>
<evidence type="ECO:0000256" key="2">
    <source>
        <dbReference type="ARBA" id="ARBA00022448"/>
    </source>
</evidence>
<dbReference type="Gene3D" id="2.170.130.10">
    <property type="entry name" value="TonB-dependent receptor, plug domain"/>
    <property type="match status" value="1"/>
</dbReference>
<evidence type="ECO:0000256" key="1">
    <source>
        <dbReference type="ARBA" id="ARBA00004571"/>
    </source>
</evidence>
<evidence type="ECO:0000256" key="8">
    <source>
        <dbReference type="ARBA" id="ARBA00023170"/>
    </source>
</evidence>
<evidence type="ECO:0000256" key="4">
    <source>
        <dbReference type="ARBA" id="ARBA00022692"/>
    </source>
</evidence>
<dbReference type="Gene3D" id="2.40.170.20">
    <property type="entry name" value="TonB-dependent receptor, beta-barrel domain"/>
    <property type="match status" value="1"/>
</dbReference>
<dbReference type="Pfam" id="PF07715">
    <property type="entry name" value="Plug"/>
    <property type="match status" value="1"/>
</dbReference>
<evidence type="ECO:0000256" key="9">
    <source>
        <dbReference type="ARBA" id="ARBA00023237"/>
    </source>
</evidence>
<feature type="chain" id="PRO_5012814865" evidence="12">
    <location>
        <begin position="26"/>
        <end position="663"/>
    </location>
</feature>
<comment type="subcellular location">
    <subcellularLocation>
        <location evidence="1 10">Cell outer membrane</location>
        <topology evidence="1 10">Multi-pass membrane protein</topology>
    </subcellularLocation>
</comment>
<evidence type="ECO:0000259" key="14">
    <source>
        <dbReference type="Pfam" id="PF07715"/>
    </source>
</evidence>
<dbReference type="InterPro" id="IPR039426">
    <property type="entry name" value="TonB-dep_rcpt-like"/>
</dbReference>
<dbReference type="SUPFAM" id="SSF56935">
    <property type="entry name" value="Porins"/>
    <property type="match status" value="1"/>
</dbReference>
<dbReference type="PROSITE" id="PS52016">
    <property type="entry name" value="TONB_DEPENDENT_REC_3"/>
    <property type="match status" value="1"/>
</dbReference>
<evidence type="ECO:0000313" key="16">
    <source>
        <dbReference type="Proteomes" id="UP000182517"/>
    </source>
</evidence>
<dbReference type="InterPro" id="IPR037066">
    <property type="entry name" value="Plug_dom_sf"/>
</dbReference>
<evidence type="ECO:0000256" key="12">
    <source>
        <dbReference type="SAM" id="SignalP"/>
    </source>
</evidence>
<feature type="domain" description="TonB-dependent receptor plug" evidence="14">
    <location>
        <begin position="46"/>
        <end position="148"/>
    </location>
</feature>
<dbReference type="OrthoDB" id="9800913at2"/>
<gene>
    <name evidence="15" type="ORF">A7E78_09245</name>
</gene>
<dbReference type="InterPro" id="IPR000531">
    <property type="entry name" value="Beta-barrel_TonB"/>
</dbReference>
<evidence type="ECO:0000256" key="10">
    <source>
        <dbReference type="PROSITE-ProRule" id="PRU01360"/>
    </source>
</evidence>
<keyword evidence="5 12" id="KW-0732">Signal</keyword>
<keyword evidence="16" id="KW-1185">Reference proteome</keyword>